<proteinExistence type="predicted"/>
<dbReference type="KEGG" id="malv:MALV_56110"/>
<dbReference type="Proteomes" id="UP000466906">
    <property type="component" value="Plasmid pJCM12272"/>
</dbReference>
<evidence type="ECO:0000313" key="1">
    <source>
        <dbReference type="EMBL" id="BBX30486.1"/>
    </source>
</evidence>
<gene>
    <name evidence="1" type="ORF">MALV_56110</name>
</gene>
<keyword evidence="2" id="KW-1185">Reference proteome</keyword>
<geneLocation type="plasmid" evidence="1 2">
    <name>pJCM12272</name>
</geneLocation>
<name>A0A6N4UZJ3_9MYCO</name>
<dbReference type="RefSeq" id="WP_088305622.1">
    <property type="nucleotide sequence ID" value="NZ_AP022566.1"/>
</dbReference>
<organism evidence="1 2">
    <name type="scientific">Mycolicibacterium alvei</name>
    <dbReference type="NCBI Taxonomy" id="67081"/>
    <lineage>
        <taxon>Bacteria</taxon>
        <taxon>Bacillati</taxon>
        <taxon>Actinomycetota</taxon>
        <taxon>Actinomycetes</taxon>
        <taxon>Mycobacteriales</taxon>
        <taxon>Mycobacteriaceae</taxon>
        <taxon>Mycolicibacterium</taxon>
    </lineage>
</organism>
<keyword evidence="1" id="KW-0614">Plasmid</keyword>
<protein>
    <submittedName>
        <fullName evidence="1">Uncharacterized protein</fullName>
    </submittedName>
</protein>
<dbReference type="EMBL" id="AP022566">
    <property type="protein sequence ID" value="BBX30486.1"/>
    <property type="molecule type" value="Genomic_DNA"/>
</dbReference>
<dbReference type="AlphaFoldDB" id="A0A6N4UZJ3"/>
<sequence>MSNEPSIRAAGARDAESFAAGMAEHSLGLAVDVWLKRVAGRQVTPLQRARLIKAVQRGRAPETKDVQLLHAALLRQAGFEYVDAGAAAVDAGATYVEVGEALGISQQAANKQIAPYRRREA</sequence>
<reference evidence="1 2" key="1">
    <citation type="journal article" date="2019" name="Emerg. Microbes Infect.">
        <title>Comprehensive subspecies identification of 175 nontuberculous mycobacteria species based on 7547 genomic profiles.</title>
        <authorList>
            <person name="Matsumoto Y."/>
            <person name="Kinjo T."/>
            <person name="Motooka D."/>
            <person name="Nabeya D."/>
            <person name="Jung N."/>
            <person name="Uechi K."/>
            <person name="Horii T."/>
            <person name="Iida T."/>
            <person name="Fujita J."/>
            <person name="Nakamura S."/>
        </authorList>
    </citation>
    <scope>NUCLEOTIDE SEQUENCE [LARGE SCALE GENOMIC DNA]</scope>
    <source>
        <strain evidence="1 2">JCM 12272</strain>
        <plasmid evidence="1">pJCM12272</plasmid>
    </source>
</reference>
<accession>A0A6N4UZJ3</accession>
<evidence type="ECO:0000313" key="2">
    <source>
        <dbReference type="Proteomes" id="UP000466906"/>
    </source>
</evidence>